<feature type="transmembrane region" description="Helical" evidence="8">
    <location>
        <begin position="121"/>
        <end position="144"/>
    </location>
</feature>
<evidence type="ECO:0000313" key="12">
    <source>
        <dbReference type="Proteomes" id="UP000184452"/>
    </source>
</evidence>
<keyword evidence="6" id="KW-0406">Ion transport</keyword>
<feature type="transmembrane region" description="Helical" evidence="8">
    <location>
        <begin position="61"/>
        <end position="78"/>
    </location>
</feature>
<dbReference type="Pfam" id="PF16916">
    <property type="entry name" value="ZT_dimer"/>
    <property type="match status" value="1"/>
</dbReference>
<dbReference type="GO" id="GO:0005886">
    <property type="term" value="C:plasma membrane"/>
    <property type="evidence" value="ECO:0007669"/>
    <property type="project" value="TreeGrafter"/>
</dbReference>
<keyword evidence="3" id="KW-0813">Transport</keyword>
<keyword evidence="5 8" id="KW-1133">Transmembrane helix</keyword>
<dbReference type="SUPFAM" id="SSF160240">
    <property type="entry name" value="Cation efflux protein cytoplasmic domain-like"/>
    <property type="match status" value="1"/>
</dbReference>
<dbReference type="Proteomes" id="UP000184452">
    <property type="component" value="Unassembled WGS sequence"/>
</dbReference>
<dbReference type="GO" id="GO:0005385">
    <property type="term" value="F:zinc ion transmembrane transporter activity"/>
    <property type="evidence" value="ECO:0007669"/>
    <property type="project" value="TreeGrafter"/>
</dbReference>
<keyword evidence="7 8" id="KW-0472">Membrane</keyword>
<protein>
    <submittedName>
        <fullName evidence="11">Cobalt-zinc-cadmium efflux system protein</fullName>
    </submittedName>
</protein>
<dbReference type="InterPro" id="IPR002524">
    <property type="entry name" value="Cation_efflux"/>
</dbReference>
<dbReference type="SUPFAM" id="SSF161111">
    <property type="entry name" value="Cation efflux protein transmembrane domain-like"/>
    <property type="match status" value="1"/>
</dbReference>
<dbReference type="InterPro" id="IPR027470">
    <property type="entry name" value="Cation_efflux_CTD"/>
</dbReference>
<proteinExistence type="inferred from homology"/>
<dbReference type="InterPro" id="IPR050681">
    <property type="entry name" value="CDF/SLC30A"/>
</dbReference>
<evidence type="ECO:0000256" key="4">
    <source>
        <dbReference type="ARBA" id="ARBA00022692"/>
    </source>
</evidence>
<reference evidence="11 12" key="1">
    <citation type="submission" date="2016-11" db="EMBL/GenBank/DDBJ databases">
        <authorList>
            <person name="Jaros S."/>
            <person name="Januszkiewicz K."/>
            <person name="Wedrychowicz H."/>
        </authorList>
    </citation>
    <scope>NUCLEOTIDE SEQUENCE [LARGE SCALE GENOMIC DNA]</scope>
    <source>
        <strain evidence="11 12">CGMCC 4.5723</strain>
    </source>
</reference>
<dbReference type="OrthoDB" id="9809646at2"/>
<comment type="similarity">
    <text evidence="2">Belongs to the cation diffusion facilitator (CDF) transporter (TC 2.A.4) family. SLC30A subfamily.</text>
</comment>
<dbReference type="Gene3D" id="1.20.1510.10">
    <property type="entry name" value="Cation efflux protein transmembrane domain"/>
    <property type="match status" value="1"/>
</dbReference>
<name>A0A1M6DY48_9ACTN</name>
<feature type="transmembrane region" description="Helical" evidence="8">
    <location>
        <begin position="90"/>
        <end position="109"/>
    </location>
</feature>
<evidence type="ECO:0000256" key="8">
    <source>
        <dbReference type="SAM" id="Phobius"/>
    </source>
</evidence>
<dbReference type="InterPro" id="IPR036837">
    <property type="entry name" value="Cation_efflux_CTD_sf"/>
</dbReference>
<accession>A0A1M6DY48</accession>
<dbReference type="STRING" id="758803.SAMN05421803_10263"/>
<keyword evidence="12" id="KW-1185">Reference proteome</keyword>
<dbReference type="InterPro" id="IPR027469">
    <property type="entry name" value="Cation_efflux_TMD_sf"/>
</dbReference>
<dbReference type="Pfam" id="PF01545">
    <property type="entry name" value="Cation_efflux"/>
    <property type="match status" value="1"/>
</dbReference>
<evidence type="ECO:0000259" key="9">
    <source>
        <dbReference type="Pfam" id="PF01545"/>
    </source>
</evidence>
<feature type="domain" description="Cation efflux protein transmembrane" evidence="9">
    <location>
        <begin position="25"/>
        <end position="214"/>
    </location>
</feature>
<evidence type="ECO:0000256" key="3">
    <source>
        <dbReference type="ARBA" id="ARBA00022448"/>
    </source>
</evidence>
<keyword evidence="4 8" id="KW-0812">Transmembrane</keyword>
<dbReference type="NCBIfam" id="TIGR01297">
    <property type="entry name" value="CDF"/>
    <property type="match status" value="1"/>
</dbReference>
<feature type="transmembrane region" description="Helical" evidence="8">
    <location>
        <begin position="156"/>
        <end position="182"/>
    </location>
</feature>
<dbReference type="InterPro" id="IPR058533">
    <property type="entry name" value="Cation_efflux_TM"/>
</dbReference>
<sequence>MGAGHGHGHGHGHTAGAAHRGRLALVLALMLCVAVVQVAGAAFSGSLALLADAGHTVTDSFGVALALVAVWIAARPARGRSTFGHQRAEILAAAANALVLFALCGFIVVEAVDRLRSPAEVSGPGMVAVAAVGLVANIVGALVLRSGARESLNVKGAYLEVVSDALASVGVIIGGLVVWLTGWTQADTVVSLVIAAIIVPRAWSLLREAVHILLESAPRGMDLDEVRRHLLDHPAVVDVHDLHIWTITSGVPVMSAHVVVPPERLLDSGRTLDELHACLAGHFDVEHSTLQLEPPGHTDHEGARHV</sequence>
<dbReference type="PANTHER" id="PTHR11562">
    <property type="entry name" value="CATION EFFLUX PROTEIN/ ZINC TRANSPORTER"/>
    <property type="match status" value="1"/>
</dbReference>
<evidence type="ECO:0000256" key="2">
    <source>
        <dbReference type="ARBA" id="ARBA00008873"/>
    </source>
</evidence>
<evidence type="ECO:0000313" key="11">
    <source>
        <dbReference type="EMBL" id="SHI78050.1"/>
    </source>
</evidence>
<evidence type="ECO:0000259" key="10">
    <source>
        <dbReference type="Pfam" id="PF16916"/>
    </source>
</evidence>
<feature type="transmembrane region" description="Helical" evidence="8">
    <location>
        <begin position="23"/>
        <end position="49"/>
    </location>
</feature>
<dbReference type="AlphaFoldDB" id="A0A1M6DY48"/>
<dbReference type="RefSeq" id="WP_073375596.1">
    <property type="nucleotide sequence ID" value="NZ_FQZK01000002.1"/>
</dbReference>
<evidence type="ECO:0000256" key="5">
    <source>
        <dbReference type="ARBA" id="ARBA00022989"/>
    </source>
</evidence>
<dbReference type="PANTHER" id="PTHR11562:SF17">
    <property type="entry name" value="RE54080P-RELATED"/>
    <property type="match status" value="1"/>
</dbReference>
<dbReference type="EMBL" id="FQZK01000002">
    <property type="protein sequence ID" value="SHI78050.1"/>
    <property type="molecule type" value="Genomic_DNA"/>
</dbReference>
<evidence type="ECO:0000256" key="1">
    <source>
        <dbReference type="ARBA" id="ARBA00004141"/>
    </source>
</evidence>
<comment type="subcellular location">
    <subcellularLocation>
        <location evidence="1">Membrane</location>
        <topology evidence="1">Multi-pass membrane protein</topology>
    </subcellularLocation>
</comment>
<evidence type="ECO:0000256" key="7">
    <source>
        <dbReference type="ARBA" id="ARBA00023136"/>
    </source>
</evidence>
<gene>
    <name evidence="11" type="ORF">SAMN05421803_10263</name>
</gene>
<feature type="transmembrane region" description="Helical" evidence="8">
    <location>
        <begin position="188"/>
        <end position="206"/>
    </location>
</feature>
<feature type="domain" description="Cation efflux protein cytoplasmic" evidence="10">
    <location>
        <begin position="218"/>
        <end position="294"/>
    </location>
</feature>
<evidence type="ECO:0000256" key="6">
    <source>
        <dbReference type="ARBA" id="ARBA00023065"/>
    </source>
</evidence>
<organism evidence="11 12">
    <name type="scientific">Nocardiopsis flavescens</name>
    <dbReference type="NCBI Taxonomy" id="758803"/>
    <lineage>
        <taxon>Bacteria</taxon>
        <taxon>Bacillati</taxon>
        <taxon>Actinomycetota</taxon>
        <taxon>Actinomycetes</taxon>
        <taxon>Streptosporangiales</taxon>
        <taxon>Nocardiopsidaceae</taxon>
        <taxon>Nocardiopsis</taxon>
    </lineage>
</organism>